<evidence type="ECO:0008006" key="5">
    <source>
        <dbReference type="Google" id="ProtNLM"/>
    </source>
</evidence>
<keyword evidence="4" id="KW-1185">Reference proteome</keyword>
<dbReference type="InterPro" id="IPR036514">
    <property type="entry name" value="SGNH_hydro_sf"/>
</dbReference>
<keyword evidence="2" id="KW-0732">Signal</keyword>
<evidence type="ECO:0000313" key="4">
    <source>
        <dbReference type="Proteomes" id="UP000799439"/>
    </source>
</evidence>
<feature type="chain" id="PRO_5040138358" description="SGNH hydrolase-type esterase domain-containing protein" evidence="2">
    <location>
        <begin position="21"/>
        <end position="317"/>
    </location>
</feature>
<dbReference type="OrthoDB" id="1600564at2759"/>
<name>A0A9P4JCT4_9PEZI</name>
<comment type="similarity">
    <text evidence="1">Belongs to the 'GDSL' lipolytic enzyme family.</text>
</comment>
<dbReference type="GO" id="GO:0016788">
    <property type="term" value="F:hydrolase activity, acting on ester bonds"/>
    <property type="evidence" value="ECO:0007669"/>
    <property type="project" value="InterPro"/>
</dbReference>
<dbReference type="PANTHER" id="PTHR22835">
    <property type="entry name" value="ZINC FINGER FYVE DOMAIN CONTAINING PROTEIN"/>
    <property type="match status" value="1"/>
</dbReference>
<evidence type="ECO:0000256" key="1">
    <source>
        <dbReference type="ARBA" id="ARBA00008668"/>
    </source>
</evidence>
<accession>A0A9P4JCT4</accession>
<comment type="caution">
    <text evidence="3">The sequence shown here is derived from an EMBL/GenBank/DDBJ whole genome shotgun (WGS) entry which is preliminary data.</text>
</comment>
<organism evidence="3 4">
    <name type="scientific">Myriangium duriaei CBS 260.36</name>
    <dbReference type="NCBI Taxonomy" id="1168546"/>
    <lineage>
        <taxon>Eukaryota</taxon>
        <taxon>Fungi</taxon>
        <taxon>Dikarya</taxon>
        <taxon>Ascomycota</taxon>
        <taxon>Pezizomycotina</taxon>
        <taxon>Dothideomycetes</taxon>
        <taxon>Dothideomycetidae</taxon>
        <taxon>Myriangiales</taxon>
        <taxon>Myriangiaceae</taxon>
        <taxon>Myriangium</taxon>
    </lineage>
</organism>
<dbReference type="Proteomes" id="UP000799439">
    <property type="component" value="Unassembled WGS sequence"/>
</dbReference>
<dbReference type="InterPro" id="IPR001087">
    <property type="entry name" value="GDSL"/>
</dbReference>
<protein>
    <recommendedName>
        <fullName evidence="5">SGNH hydrolase-type esterase domain-containing protein</fullName>
    </recommendedName>
</protein>
<evidence type="ECO:0000256" key="2">
    <source>
        <dbReference type="SAM" id="SignalP"/>
    </source>
</evidence>
<dbReference type="SUPFAM" id="SSF52266">
    <property type="entry name" value="SGNH hydrolase"/>
    <property type="match status" value="1"/>
</dbReference>
<dbReference type="PANTHER" id="PTHR22835:SF659">
    <property type="entry name" value="GDSL LIPASE_ACYLHYDROLASE, PUTATIVE (AFU_ORTHOLOGUE AFUA_2G00510)-RELATED"/>
    <property type="match status" value="1"/>
</dbReference>
<gene>
    <name evidence="3" type="ORF">K461DRAFT_273967</name>
</gene>
<dbReference type="Pfam" id="PF00657">
    <property type="entry name" value="Lipase_GDSL"/>
    <property type="match status" value="1"/>
</dbReference>
<sequence length="317" mass="34218">MTPLKEICLALLLCLQLTSAGPVKATQKTISYPFNQIIGFGDELSDNGSGSHAHGIAGNPESIYGNNTWTNGPVAITYLAKSLNVPLRDFAFGGCCGGASFGATIDNAFTKSPANAQSLVDQIKNYTSHPHPNIKKALQFVWVGQNDIPMHTDAYWLTDPKNAAFAADASTRLAASVKTLLDAGAPYVFLANIFPRQLAPVTSTYLCGTNVQCAPTFGQIIQQANAAIQQSMKQFGKKVIYFDAYSSVNKILNNANSLGFTRPLSHICDGQGDANWNDCMVNGNADKYFWMTFYQPTTRAHAMIAADMKAAIDAHFQ</sequence>
<dbReference type="Gene3D" id="3.40.50.1110">
    <property type="entry name" value="SGNH hydrolase"/>
    <property type="match status" value="1"/>
</dbReference>
<dbReference type="EMBL" id="ML996081">
    <property type="protein sequence ID" value="KAF2157742.1"/>
    <property type="molecule type" value="Genomic_DNA"/>
</dbReference>
<evidence type="ECO:0000313" key="3">
    <source>
        <dbReference type="EMBL" id="KAF2157742.1"/>
    </source>
</evidence>
<feature type="signal peptide" evidence="2">
    <location>
        <begin position="1"/>
        <end position="20"/>
    </location>
</feature>
<proteinExistence type="inferred from homology"/>
<dbReference type="AlphaFoldDB" id="A0A9P4JCT4"/>
<reference evidence="3" key="1">
    <citation type="journal article" date="2020" name="Stud. Mycol.">
        <title>101 Dothideomycetes genomes: a test case for predicting lifestyles and emergence of pathogens.</title>
        <authorList>
            <person name="Haridas S."/>
            <person name="Albert R."/>
            <person name="Binder M."/>
            <person name="Bloem J."/>
            <person name="Labutti K."/>
            <person name="Salamov A."/>
            <person name="Andreopoulos B."/>
            <person name="Baker S."/>
            <person name="Barry K."/>
            <person name="Bills G."/>
            <person name="Bluhm B."/>
            <person name="Cannon C."/>
            <person name="Castanera R."/>
            <person name="Culley D."/>
            <person name="Daum C."/>
            <person name="Ezra D."/>
            <person name="Gonzalez J."/>
            <person name="Henrissat B."/>
            <person name="Kuo A."/>
            <person name="Liang C."/>
            <person name="Lipzen A."/>
            <person name="Lutzoni F."/>
            <person name="Magnuson J."/>
            <person name="Mondo S."/>
            <person name="Nolan M."/>
            <person name="Ohm R."/>
            <person name="Pangilinan J."/>
            <person name="Park H.-J."/>
            <person name="Ramirez L."/>
            <person name="Alfaro M."/>
            <person name="Sun H."/>
            <person name="Tritt A."/>
            <person name="Yoshinaga Y."/>
            <person name="Zwiers L.-H."/>
            <person name="Turgeon B."/>
            <person name="Goodwin S."/>
            <person name="Spatafora J."/>
            <person name="Crous P."/>
            <person name="Grigoriev I."/>
        </authorList>
    </citation>
    <scope>NUCLEOTIDE SEQUENCE</scope>
    <source>
        <strain evidence="3">CBS 260.36</strain>
    </source>
</reference>